<dbReference type="OrthoDB" id="1912904at2"/>
<gene>
    <name evidence="1" type="ORF">CP373A1_03415</name>
</gene>
<dbReference type="Proteomes" id="UP000092714">
    <property type="component" value="Unassembled WGS sequence"/>
</dbReference>
<evidence type="ECO:0008006" key="3">
    <source>
        <dbReference type="Google" id="ProtNLM"/>
    </source>
</evidence>
<dbReference type="EMBL" id="MAPZ01000010">
    <property type="protein sequence ID" value="OBY11985.1"/>
    <property type="molecule type" value="Genomic_DNA"/>
</dbReference>
<dbReference type="eggNOG" id="ENOG5030GEW">
    <property type="taxonomic scope" value="Bacteria"/>
</dbReference>
<keyword evidence="2" id="KW-1185">Reference proteome</keyword>
<dbReference type="NCBIfam" id="NF045650">
    <property type="entry name" value="CD1247_Nterm"/>
    <property type="match status" value="1"/>
</dbReference>
<dbReference type="RefSeq" id="WP_055183896.1">
    <property type="nucleotide sequence ID" value="NZ_CABHIH010000001.1"/>
</dbReference>
<evidence type="ECO:0000313" key="1">
    <source>
        <dbReference type="EMBL" id="OBY11985.1"/>
    </source>
</evidence>
<reference evidence="1 2" key="1">
    <citation type="submission" date="2016-06" db="EMBL/GenBank/DDBJ databases">
        <authorList>
            <person name="Kjaerup R.B."/>
            <person name="Dalgaard T.S."/>
            <person name="Juul-Madsen H.R."/>
        </authorList>
    </citation>
    <scope>NUCLEOTIDE SEQUENCE [LARGE SCALE GENOMIC DNA]</scope>
    <source>
        <strain evidence="1 2">373-A1</strain>
    </source>
</reference>
<dbReference type="InterPro" id="IPR054688">
    <property type="entry name" value="CD1247_N"/>
</dbReference>
<comment type="caution">
    <text evidence="1">The sequence shown here is derived from an EMBL/GenBank/DDBJ whole genome shotgun (WGS) entry which is preliminary data.</text>
</comment>
<evidence type="ECO:0000313" key="2">
    <source>
        <dbReference type="Proteomes" id="UP000092714"/>
    </source>
</evidence>
<accession>A0A174TD30</accession>
<proteinExistence type="predicted"/>
<sequence>MKEIRNNIEKLKEEISTIDKSEYKSVFNNISSILEGLSNKIEEIMVNEAVLSENLKYMDDDISEIQEELFEEVSLEDLDEFESEYTEVSCSKCGKPIFIEASALEEDNIPCPYCGENIVK</sequence>
<protein>
    <recommendedName>
        <fullName evidence="3">Zinc ribbon domain protein</fullName>
    </recommendedName>
</protein>
<name>A0A174TD30_9CLOT</name>
<organism evidence="1 2">
    <name type="scientific">Clostridium paraputrificum</name>
    <dbReference type="NCBI Taxonomy" id="29363"/>
    <lineage>
        <taxon>Bacteria</taxon>
        <taxon>Bacillati</taxon>
        <taxon>Bacillota</taxon>
        <taxon>Clostridia</taxon>
        <taxon>Eubacteriales</taxon>
        <taxon>Clostridiaceae</taxon>
        <taxon>Clostridium</taxon>
    </lineage>
</organism>
<dbReference type="AlphaFoldDB" id="A0A174TD30"/>